<keyword evidence="3" id="KW-1185">Reference proteome</keyword>
<evidence type="ECO:0000313" key="2">
    <source>
        <dbReference type="EMBL" id="MBW0501075.1"/>
    </source>
</evidence>
<feature type="region of interest" description="Disordered" evidence="1">
    <location>
        <begin position="111"/>
        <end position="133"/>
    </location>
</feature>
<protein>
    <submittedName>
        <fullName evidence="2">Uncharacterized protein</fullName>
    </submittedName>
</protein>
<sequence>MSYTKRPVKGALTNLKAALADYRIFDAPFLPEDLLQTLNHLSPRSDRALLAVFEFLQKIRDTTDTPALIAPDNPERSKVIPDSGVFRYVSKQSIGAFTFIHLQVQRRSPKNAIPLPGEAKRASNRKSNPFSAL</sequence>
<name>A0A9Q3DDU2_9BASI</name>
<proteinExistence type="predicted"/>
<organism evidence="2 3">
    <name type="scientific">Austropuccinia psidii MF-1</name>
    <dbReference type="NCBI Taxonomy" id="1389203"/>
    <lineage>
        <taxon>Eukaryota</taxon>
        <taxon>Fungi</taxon>
        <taxon>Dikarya</taxon>
        <taxon>Basidiomycota</taxon>
        <taxon>Pucciniomycotina</taxon>
        <taxon>Pucciniomycetes</taxon>
        <taxon>Pucciniales</taxon>
        <taxon>Sphaerophragmiaceae</taxon>
        <taxon>Austropuccinia</taxon>
    </lineage>
</organism>
<dbReference type="EMBL" id="AVOT02016137">
    <property type="protein sequence ID" value="MBW0501075.1"/>
    <property type="molecule type" value="Genomic_DNA"/>
</dbReference>
<gene>
    <name evidence="2" type="ORF">O181_040790</name>
</gene>
<comment type="caution">
    <text evidence="2">The sequence shown here is derived from an EMBL/GenBank/DDBJ whole genome shotgun (WGS) entry which is preliminary data.</text>
</comment>
<reference evidence="2" key="1">
    <citation type="submission" date="2021-03" db="EMBL/GenBank/DDBJ databases">
        <title>Draft genome sequence of rust myrtle Austropuccinia psidii MF-1, a brazilian biotype.</title>
        <authorList>
            <person name="Quecine M.C."/>
            <person name="Pachon D.M.R."/>
            <person name="Bonatelli M.L."/>
            <person name="Correr F.H."/>
            <person name="Franceschini L.M."/>
            <person name="Leite T.F."/>
            <person name="Margarido G.R.A."/>
            <person name="Almeida C.A."/>
            <person name="Ferrarezi J.A."/>
            <person name="Labate C.A."/>
        </authorList>
    </citation>
    <scope>NUCLEOTIDE SEQUENCE</scope>
    <source>
        <strain evidence="2">MF-1</strain>
    </source>
</reference>
<evidence type="ECO:0000313" key="3">
    <source>
        <dbReference type="Proteomes" id="UP000765509"/>
    </source>
</evidence>
<dbReference type="Proteomes" id="UP000765509">
    <property type="component" value="Unassembled WGS sequence"/>
</dbReference>
<accession>A0A9Q3DDU2</accession>
<evidence type="ECO:0000256" key="1">
    <source>
        <dbReference type="SAM" id="MobiDB-lite"/>
    </source>
</evidence>
<dbReference type="AlphaFoldDB" id="A0A9Q3DDU2"/>